<reference evidence="3 4" key="1">
    <citation type="submission" date="2023-04" db="EMBL/GenBank/DDBJ databases">
        <title>A long-awaited taxogenomic arrangement of the family Halomonadaceae.</title>
        <authorList>
            <person name="De La Haba R."/>
            <person name="Chuvochina M."/>
            <person name="Wittouck S."/>
            <person name="Arahal D.R."/>
            <person name="Sanchez-Porro C."/>
            <person name="Hugenholtz P."/>
            <person name="Ventosa A."/>
        </authorList>
    </citation>
    <scope>NUCLEOTIDE SEQUENCE [LARGE SCALE GENOMIC DNA]</scope>
    <source>
        <strain evidence="3 4">DSM 26770</strain>
    </source>
</reference>
<proteinExistence type="predicted"/>
<dbReference type="Pfam" id="PF01583">
    <property type="entry name" value="APS_kinase"/>
    <property type="match status" value="1"/>
</dbReference>
<dbReference type="EC" id="2.7.1.25" evidence="3"/>
<dbReference type="Proteomes" id="UP001251374">
    <property type="component" value="Unassembled WGS sequence"/>
</dbReference>
<protein>
    <submittedName>
        <fullName evidence="3">Adenylyl-sulfate kinase</fullName>
        <ecNumber evidence="3">2.7.1.25</ecNumber>
    </submittedName>
</protein>
<dbReference type="InterPro" id="IPR027417">
    <property type="entry name" value="P-loop_NTPase"/>
</dbReference>
<gene>
    <name evidence="3" type="ORF">QC821_21265</name>
</gene>
<dbReference type="GO" id="GO:0004020">
    <property type="term" value="F:adenylylsulfate kinase activity"/>
    <property type="evidence" value="ECO:0007669"/>
    <property type="project" value="UniProtKB-EC"/>
</dbReference>
<keyword evidence="1 3" id="KW-0808">Transferase</keyword>
<keyword evidence="3" id="KW-0418">Kinase</keyword>
<dbReference type="InterPro" id="IPR059117">
    <property type="entry name" value="APS_kinase_dom"/>
</dbReference>
<feature type="domain" description="APS kinase" evidence="2">
    <location>
        <begin position="1"/>
        <end position="28"/>
    </location>
</feature>
<accession>A0ABU1HJY8</accession>
<keyword evidence="4" id="KW-1185">Reference proteome</keyword>
<evidence type="ECO:0000313" key="3">
    <source>
        <dbReference type="EMBL" id="MDR5907809.1"/>
    </source>
</evidence>
<name>A0ABU1HJY8_9GAMM</name>
<evidence type="ECO:0000259" key="2">
    <source>
        <dbReference type="Pfam" id="PF01583"/>
    </source>
</evidence>
<evidence type="ECO:0000313" key="4">
    <source>
        <dbReference type="Proteomes" id="UP001251374"/>
    </source>
</evidence>
<comment type="caution">
    <text evidence="3">The sequence shown here is derived from an EMBL/GenBank/DDBJ whole genome shotgun (WGS) entry which is preliminary data.</text>
</comment>
<organism evidence="3 4">
    <name type="scientific">Franzmannia qiaohouensis</name>
    <dbReference type="NCBI Taxonomy" id="1329370"/>
    <lineage>
        <taxon>Bacteria</taxon>
        <taxon>Pseudomonadati</taxon>
        <taxon>Pseudomonadota</taxon>
        <taxon>Gammaproteobacteria</taxon>
        <taxon>Oceanospirillales</taxon>
        <taxon>Halomonadaceae</taxon>
        <taxon>Franzmannia</taxon>
    </lineage>
</organism>
<dbReference type="EMBL" id="JARWAM010000031">
    <property type="protein sequence ID" value="MDR5907809.1"/>
    <property type="molecule type" value="Genomic_DNA"/>
</dbReference>
<sequence>MYQKAREGKIKDFTGIHSPYEVPGAAEAIANTAEQSQQDVIDKLMKLL</sequence>
<dbReference type="Gene3D" id="3.40.50.300">
    <property type="entry name" value="P-loop containing nucleotide triphosphate hydrolases"/>
    <property type="match status" value="1"/>
</dbReference>
<evidence type="ECO:0000256" key="1">
    <source>
        <dbReference type="ARBA" id="ARBA00022679"/>
    </source>
</evidence>